<dbReference type="InterPro" id="IPR008915">
    <property type="entry name" value="Peptidase_M50"/>
</dbReference>
<feature type="transmembrane region" description="Helical" evidence="11">
    <location>
        <begin position="358"/>
        <end position="379"/>
    </location>
</feature>
<dbReference type="PROSITE" id="PS50106">
    <property type="entry name" value="PDZ"/>
    <property type="match status" value="1"/>
</dbReference>
<evidence type="ECO:0000256" key="1">
    <source>
        <dbReference type="ARBA" id="ARBA00001947"/>
    </source>
</evidence>
<evidence type="ECO:0000256" key="4">
    <source>
        <dbReference type="ARBA" id="ARBA00022670"/>
    </source>
</evidence>
<dbReference type="PANTHER" id="PTHR42837">
    <property type="entry name" value="REGULATOR OF SIGMA-E PROTEASE RSEP"/>
    <property type="match status" value="1"/>
</dbReference>
<comment type="subcellular location">
    <subcellularLocation>
        <location evidence="2">Membrane</location>
        <topology evidence="2">Multi-pass membrane protein</topology>
    </subcellularLocation>
</comment>
<dbReference type="InterPro" id="IPR041489">
    <property type="entry name" value="PDZ_6"/>
</dbReference>
<dbReference type="SMART" id="SM00228">
    <property type="entry name" value="PDZ"/>
    <property type="match status" value="2"/>
</dbReference>
<dbReference type="GO" id="GO:0006508">
    <property type="term" value="P:proteolysis"/>
    <property type="evidence" value="ECO:0007669"/>
    <property type="project" value="UniProtKB-KW"/>
</dbReference>
<dbReference type="CDD" id="cd23081">
    <property type="entry name" value="cpPDZ_EcRseP-like"/>
    <property type="match status" value="1"/>
</dbReference>
<evidence type="ECO:0000256" key="9">
    <source>
        <dbReference type="ARBA" id="ARBA00023049"/>
    </source>
</evidence>
<keyword evidence="5 11" id="KW-0812">Transmembrane</keyword>
<dbReference type="Pfam" id="PF02163">
    <property type="entry name" value="Peptidase_M50"/>
    <property type="match status" value="1"/>
</dbReference>
<evidence type="ECO:0000256" key="7">
    <source>
        <dbReference type="ARBA" id="ARBA00022833"/>
    </source>
</evidence>
<dbReference type="PANTHER" id="PTHR42837:SF2">
    <property type="entry name" value="MEMBRANE METALLOPROTEASE ARASP2, CHLOROPLASTIC-RELATED"/>
    <property type="match status" value="1"/>
</dbReference>
<comment type="similarity">
    <text evidence="3 11">Belongs to the peptidase M50B family.</text>
</comment>
<evidence type="ECO:0000313" key="13">
    <source>
        <dbReference type="EMBL" id="HEG89842.1"/>
    </source>
</evidence>
<keyword evidence="6 11" id="KW-0378">Hydrolase</keyword>
<dbReference type="AlphaFoldDB" id="A0A831T6H9"/>
<evidence type="ECO:0000256" key="8">
    <source>
        <dbReference type="ARBA" id="ARBA00022989"/>
    </source>
</evidence>
<evidence type="ECO:0000256" key="6">
    <source>
        <dbReference type="ARBA" id="ARBA00022801"/>
    </source>
</evidence>
<gene>
    <name evidence="13" type="primary">rseP</name>
    <name evidence="13" type="ORF">ENP34_00110</name>
</gene>
<keyword evidence="11" id="KW-0479">Metal-binding</keyword>
<comment type="caution">
    <text evidence="13">The sequence shown here is derived from an EMBL/GenBank/DDBJ whole genome shotgun (WGS) entry which is preliminary data.</text>
</comment>
<feature type="transmembrane region" description="Helical" evidence="11">
    <location>
        <begin position="90"/>
        <end position="114"/>
    </location>
</feature>
<dbReference type="InterPro" id="IPR004387">
    <property type="entry name" value="Pept_M50_Zn"/>
</dbReference>
<organism evidence="13">
    <name type="scientific">Thermorudis peleae</name>
    <dbReference type="NCBI Taxonomy" id="1382356"/>
    <lineage>
        <taxon>Bacteria</taxon>
        <taxon>Pseudomonadati</taxon>
        <taxon>Thermomicrobiota</taxon>
        <taxon>Thermomicrobia</taxon>
        <taxon>Thermomicrobia incertae sedis</taxon>
        <taxon>Thermorudis</taxon>
    </lineage>
</organism>
<dbReference type="Gene3D" id="2.30.42.10">
    <property type="match status" value="2"/>
</dbReference>
<dbReference type="GO" id="GO:0004222">
    <property type="term" value="F:metalloendopeptidase activity"/>
    <property type="evidence" value="ECO:0007669"/>
    <property type="project" value="InterPro"/>
</dbReference>
<dbReference type="CDD" id="cd06163">
    <property type="entry name" value="S2P-M50_PDZ_RseP-like"/>
    <property type="match status" value="1"/>
</dbReference>
<feature type="domain" description="PDZ" evidence="12">
    <location>
        <begin position="122"/>
        <end position="155"/>
    </location>
</feature>
<dbReference type="GO" id="GO:0016020">
    <property type="term" value="C:membrane"/>
    <property type="evidence" value="ECO:0007669"/>
    <property type="project" value="UniProtKB-SubCell"/>
</dbReference>
<dbReference type="EC" id="3.4.24.-" evidence="11"/>
<sequence length="441" mass="47836">MTATALYIIPILAILILVHELGHFLAARLFGIKVLEFGIGLPPRVIGIRRGDVLYSINLIPIGGFVRVVGEDSRSLEPGSLQTKSRPQRAVFFAAGAFMNLLLAMLLMMVLVAAQGKPELRVYVAEVAPDSPAAEAGWQPGDQFIEVAGRQVESVEQLLEITDQHAGRPMPVTLLRAGQTVETVVVPRRDPPPGQGRTGIRVTEAARARISVAEVEALSPAQAAGLEPGDELRRVGDYQIEDAAIYWLALEHYAGTTVPVTIVRDGQEMTVEMAVPVEVPAESQIHAGLLIRQDIFSRPVPWWEVPLRGVEQTFATLLMMFQALGMLLRGEASLSGIAGPIGMGQLTSEILAISPEPIWITLVNLTVLLSLNLAVLNLIPFPALDGGRLLFVLIEAIRGRRIAPEKEGLVHLIGFVLLLTFMFVIAFVDIGRLISGEPLIR</sequence>
<keyword evidence="9 11" id="KW-0482">Metalloprotease</keyword>
<dbReference type="Pfam" id="PF17820">
    <property type="entry name" value="PDZ_6"/>
    <property type="match status" value="1"/>
</dbReference>
<comment type="cofactor">
    <cofactor evidence="1 11">
        <name>Zn(2+)</name>
        <dbReference type="ChEBI" id="CHEBI:29105"/>
    </cofactor>
</comment>
<dbReference type="InterPro" id="IPR036034">
    <property type="entry name" value="PDZ_sf"/>
</dbReference>
<dbReference type="NCBIfam" id="TIGR00054">
    <property type="entry name" value="RIP metalloprotease RseP"/>
    <property type="match status" value="1"/>
</dbReference>
<keyword evidence="10 11" id="KW-0472">Membrane</keyword>
<dbReference type="GO" id="GO:0046872">
    <property type="term" value="F:metal ion binding"/>
    <property type="evidence" value="ECO:0007669"/>
    <property type="project" value="UniProtKB-KW"/>
</dbReference>
<feature type="transmembrane region" description="Helical" evidence="11">
    <location>
        <begin position="408"/>
        <end position="428"/>
    </location>
</feature>
<accession>A0A831T6H9</accession>
<dbReference type="InterPro" id="IPR001478">
    <property type="entry name" value="PDZ"/>
</dbReference>
<keyword evidence="7 11" id="KW-0862">Zinc</keyword>
<proteinExistence type="inferred from homology"/>
<keyword evidence="8 11" id="KW-1133">Transmembrane helix</keyword>
<reference evidence="13" key="1">
    <citation type="journal article" date="2020" name="mSystems">
        <title>Genome- and Community-Level Interaction Insights into Carbon Utilization and Element Cycling Functions of Hydrothermarchaeota in Hydrothermal Sediment.</title>
        <authorList>
            <person name="Zhou Z."/>
            <person name="Liu Y."/>
            <person name="Xu W."/>
            <person name="Pan J."/>
            <person name="Luo Z.H."/>
            <person name="Li M."/>
        </authorList>
    </citation>
    <scope>NUCLEOTIDE SEQUENCE [LARGE SCALE GENOMIC DNA]</scope>
    <source>
        <strain evidence="13">SpSt-210</strain>
    </source>
</reference>
<dbReference type="SUPFAM" id="SSF50156">
    <property type="entry name" value="PDZ domain-like"/>
    <property type="match status" value="2"/>
</dbReference>
<evidence type="ECO:0000256" key="11">
    <source>
        <dbReference type="RuleBase" id="RU362031"/>
    </source>
</evidence>
<name>A0A831T6H9_9BACT</name>
<evidence type="ECO:0000256" key="5">
    <source>
        <dbReference type="ARBA" id="ARBA00022692"/>
    </source>
</evidence>
<protein>
    <recommendedName>
        <fullName evidence="11">Zinc metalloprotease</fullName>
        <ecNumber evidence="11">3.4.24.-</ecNumber>
    </recommendedName>
</protein>
<dbReference type="EMBL" id="DSIY01000003">
    <property type="protein sequence ID" value="HEG89842.1"/>
    <property type="molecule type" value="Genomic_DNA"/>
</dbReference>
<keyword evidence="4 13" id="KW-0645">Protease</keyword>
<evidence type="ECO:0000256" key="10">
    <source>
        <dbReference type="ARBA" id="ARBA00023136"/>
    </source>
</evidence>
<feature type="transmembrane region" description="Helical" evidence="11">
    <location>
        <begin position="6"/>
        <end position="31"/>
    </location>
</feature>
<evidence type="ECO:0000259" key="12">
    <source>
        <dbReference type="PROSITE" id="PS50106"/>
    </source>
</evidence>
<evidence type="ECO:0000256" key="2">
    <source>
        <dbReference type="ARBA" id="ARBA00004141"/>
    </source>
</evidence>
<evidence type="ECO:0000256" key="3">
    <source>
        <dbReference type="ARBA" id="ARBA00007931"/>
    </source>
</evidence>